<sequence length="149" mass="17136">MRIKSGKLRKIRSDIVPVHFTDKMLSAGSDLSAERLRRAYLAHLGVTRARLIEIKREHQEKLRQTGGYTPVYEWSSEVQKHHNIIIAQWQTINMQNAADEFDAIVWRERFLDELKAKNALTVKSPAGDAEKCPCLLRGAPISRYCRHAI</sequence>
<dbReference type="WBParaSite" id="GPLIN_001169500">
    <property type="protein sequence ID" value="GPLIN_001169500"/>
    <property type="gene ID" value="GPLIN_001169500"/>
</dbReference>
<organism evidence="1 2">
    <name type="scientific">Globodera pallida</name>
    <name type="common">Potato cyst nematode worm</name>
    <name type="synonym">Heterodera pallida</name>
    <dbReference type="NCBI Taxonomy" id="36090"/>
    <lineage>
        <taxon>Eukaryota</taxon>
        <taxon>Metazoa</taxon>
        <taxon>Ecdysozoa</taxon>
        <taxon>Nematoda</taxon>
        <taxon>Chromadorea</taxon>
        <taxon>Rhabditida</taxon>
        <taxon>Tylenchina</taxon>
        <taxon>Tylenchomorpha</taxon>
        <taxon>Tylenchoidea</taxon>
        <taxon>Heteroderidae</taxon>
        <taxon>Heteroderinae</taxon>
        <taxon>Globodera</taxon>
    </lineage>
</organism>
<dbReference type="Proteomes" id="UP000050741">
    <property type="component" value="Unassembled WGS sequence"/>
</dbReference>
<protein>
    <submittedName>
        <fullName evidence="2">Integrase</fullName>
    </submittedName>
</protein>
<proteinExistence type="predicted"/>
<name>A0A183CFP0_GLOPA</name>
<evidence type="ECO:0000313" key="2">
    <source>
        <dbReference type="WBParaSite" id="GPLIN_001169500"/>
    </source>
</evidence>
<keyword evidence="1" id="KW-1185">Reference proteome</keyword>
<accession>A0A183CFP0</accession>
<dbReference type="AlphaFoldDB" id="A0A183CFP0"/>
<reference evidence="2" key="2">
    <citation type="submission" date="2016-06" db="UniProtKB">
        <authorList>
            <consortium name="WormBaseParasite"/>
        </authorList>
    </citation>
    <scope>IDENTIFICATION</scope>
</reference>
<evidence type="ECO:0000313" key="1">
    <source>
        <dbReference type="Proteomes" id="UP000050741"/>
    </source>
</evidence>
<reference evidence="1" key="1">
    <citation type="submission" date="2014-05" db="EMBL/GenBank/DDBJ databases">
        <title>The genome and life-stage specific transcriptomes of Globodera pallida elucidate key aspects of plant parasitism by a cyst nematode.</title>
        <authorList>
            <person name="Cotton J.A."/>
            <person name="Lilley C.J."/>
            <person name="Jones L.M."/>
            <person name="Kikuchi T."/>
            <person name="Reid A.J."/>
            <person name="Thorpe P."/>
            <person name="Tsai I.J."/>
            <person name="Beasley H."/>
            <person name="Blok V."/>
            <person name="Cock P.J.A."/>
            <person name="Van den Akker S.E."/>
            <person name="Holroyd N."/>
            <person name="Hunt M."/>
            <person name="Mantelin S."/>
            <person name="Naghra H."/>
            <person name="Pain A."/>
            <person name="Palomares-Rius J.E."/>
            <person name="Zarowiecki M."/>
            <person name="Berriman M."/>
            <person name="Jones J.T."/>
            <person name="Urwin P.E."/>
        </authorList>
    </citation>
    <scope>NUCLEOTIDE SEQUENCE [LARGE SCALE GENOMIC DNA]</scope>
    <source>
        <strain evidence="1">Lindley</strain>
    </source>
</reference>